<dbReference type="Proteomes" id="UP000187203">
    <property type="component" value="Unassembled WGS sequence"/>
</dbReference>
<dbReference type="InterPro" id="IPR011990">
    <property type="entry name" value="TPR-like_helical_dom_sf"/>
</dbReference>
<keyword evidence="2" id="KW-1185">Reference proteome</keyword>
<proteinExistence type="predicted"/>
<organism evidence="1 2">
    <name type="scientific">Corchorus olitorius</name>
    <dbReference type="NCBI Taxonomy" id="93759"/>
    <lineage>
        <taxon>Eukaryota</taxon>
        <taxon>Viridiplantae</taxon>
        <taxon>Streptophyta</taxon>
        <taxon>Embryophyta</taxon>
        <taxon>Tracheophyta</taxon>
        <taxon>Spermatophyta</taxon>
        <taxon>Magnoliopsida</taxon>
        <taxon>eudicotyledons</taxon>
        <taxon>Gunneridae</taxon>
        <taxon>Pentapetalae</taxon>
        <taxon>rosids</taxon>
        <taxon>malvids</taxon>
        <taxon>Malvales</taxon>
        <taxon>Malvaceae</taxon>
        <taxon>Grewioideae</taxon>
        <taxon>Apeibeae</taxon>
        <taxon>Corchorus</taxon>
    </lineage>
</organism>
<dbReference type="EMBL" id="AWUE01010918">
    <property type="protein sequence ID" value="OMP11131.1"/>
    <property type="molecule type" value="Genomic_DNA"/>
</dbReference>
<sequence length="436" mass="49628">MVALAISGKLFVSNTAEVRPYFPRLDVPIPSKAESGSLKVEMGENEHSLALKFDTDASNIGKCKFVSTTTGMLNSYISTPVMKVLRFSFSDVIEACAQARDHELAEQLMVQDQPERAVRLLAKMRQRRIQPDIRTYEHLFSLFCTVNAPYEKGNMLSQVDTMKRIKAIVSDMAKNDVQHSFNSMGNLLRALGAEGMTRELLQYLHFAEKLFRENNTYLGPPIYNTVLFSLVAAGEVRIDIMEFIIKLMHQDKIQPDPSTCFYVFSTYIASGFDHTAVEALQVMSMWMISDEDCTLEEKKSQYEDDFVLSEDSEAESRILQFLDSEEHLMAALLNLRWCAMLGIHSLSAQESYELSWKSFEGSLCHGKIQLKPYKAGIYQSISICLEIKPMKEEWKMLSKQDSSHQLYLQSLGVSMSARHPSILMNNNDRWQIINAI</sequence>
<evidence type="ECO:0000313" key="1">
    <source>
        <dbReference type="EMBL" id="OMP11131.1"/>
    </source>
</evidence>
<dbReference type="AlphaFoldDB" id="A0A1R3KVL8"/>
<name>A0A1R3KVL8_9ROSI</name>
<dbReference type="PANTHER" id="PTHR47859">
    <property type="entry name" value="PENTATRICOPEPTIDE REPEAT-CONTAINING PROTEIN"/>
    <property type="match status" value="1"/>
</dbReference>
<dbReference type="Gene3D" id="1.25.40.10">
    <property type="entry name" value="Tetratricopeptide repeat domain"/>
    <property type="match status" value="1"/>
</dbReference>
<accession>A0A1R3KVL8</accession>
<gene>
    <name evidence="1" type="ORF">COLO4_04005</name>
</gene>
<evidence type="ECO:0000313" key="2">
    <source>
        <dbReference type="Proteomes" id="UP000187203"/>
    </source>
</evidence>
<dbReference type="OrthoDB" id="119302at2759"/>
<comment type="caution">
    <text evidence="1">The sequence shown here is derived from an EMBL/GenBank/DDBJ whole genome shotgun (WGS) entry which is preliminary data.</text>
</comment>
<reference evidence="2" key="1">
    <citation type="submission" date="2013-09" db="EMBL/GenBank/DDBJ databases">
        <title>Corchorus olitorius genome sequencing.</title>
        <authorList>
            <person name="Alam M."/>
            <person name="Haque M.S."/>
            <person name="Islam M.S."/>
            <person name="Emdad E.M."/>
            <person name="Islam M.M."/>
            <person name="Ahmed B."/>
            <person name="Halim A."/>
            <person name="Hossen Q.M.M."/>
            <person name="Hossain M.Z."/>
            <person name="Ahmed R."/>
            <person name="Khan M.M."/>
            <person name="Islam R."/>
            <person name="Rashid M.M."/>
            <person name="Khan S.A."/>
            <person name="Rahman M.S."/>
            <person name="Alam M."/>
            <person name="Yahiya A.S."/>
            <person name="Khan M.S."/>
            <person name="Azam M.S."/>
            <person name="Haque T."/>
            <person name="Lashkar M.Z.H."/>
            <person name="Akhand A.I."/>
            <person name="Morshed G."/>
            <person name="Roy S."/>
            <person name="Uddin K.S."/>
            <person name="Rabeya T."/>
            <person name="Hossain A.S."/>
            <person name="Chowdhury A."/>
            <person name="Snigdha A.R."/>
            <person name="Mortoza M.S."/>
            <person name="Matin S.A."/>
            <person name="Hoque S.M.E."/>
            <person name="Islam M.K."/>
            <person name="Roy D.K."/>
            <person name="Haider R."/>
            <person name="Moosa M.M."/>
            <person name="Elias S.M."/>
            <person name="Hasan A.M."/>
            <person name="Jahan S."/>
            <person name="Shafiuddin M."/>
            <person name="Mahmood N."/>
            <person name="Shommy N.S."/>
        </authorList>
    </citation>
    <scope>NUCLEOTIDE SEQUENCE [LARGE SCALE GENOMIC DNA]</scope>
    <source>
        <strain evidence="2">cv. O-4</strain>
    </source>
</reference>
<dbReference type="PANTHER" id="PTHR47859:SF1">
    <property type="entry name" value="PENTATRICOPEPTIDE REPEAT-CONTAINING PROTEIN"/>
    <property type="match status" value="1"/>
</dbReference>
<evidence type="ECO:0008006" key="3">
    <source>
        <dbReference type="Google" id="ProtNLM"/>
    </source>
</evidence>
<protein>
    <recommendedName>
        <fullName evidence="3">Pentatricopeptide repeat-containing protein</fullName>
    </recommendedName>
</protein>
<dbReference type="STRING" id="93759.A0A1R3KVL8"/>